<proteinExistence type="predicted"/>
<dbReference type="InParanoid" id="A0A1X7T3R5"/>
<protein>
    <submittedName>
        <fullName evidence="8">Uncharacterized protein</fullName>
    </submittedName>
</protein>
<dbReference type="InterPro" id="IPR027370">
    <property type="entry name" value="Znf-RING_euk"/>
</dbReference>
<dbReference type="PANTHER" id="PTHR25462">
    <property type="entry name" value="BONUS, ISOFORM C-RELATED"/>
    <property type="match status" value="1"/>
</dbReference>
<evidence type="ECO:0000313" key="9">
    <source>
        <dbReference type="Proteomes" id="UP000007879"/>
    </source>
</evidence>
<dbReference type="GO" id="GO:0008270">
    <property type="term" value="F:zinc ion binding"/>
    <property type="evidence" value="ECO:0007669"/>
    <property type="project" value="UniProtKB-KW"/>
</dbReference>
<dbReference type="eggNOG" id="KOG2177">
    <property type="taxonomic scope" value="Eukaryota"/>
</dbReference>
<evidence type="ECO:0000259" key="7">
    <source>
        <dbReference type="PROSITE" id="PS50119"/>
    </source>
</evidence>
<gene>
    <name evidence="8" type="primary">105315359</name>
</gene>
<dbReference type="InterPro" id="IPR001841">
    <property type="entry name" value="Znf_RING"/>
</dbReference>
<keyword evidence="3" id="KW-0862">Zinc</keyword>
<feature type="coiled-coil region" evidence="5">
    <location>
        <begin position="201"/>
        <end position="264"/>
    </location>
</feature>
<dbReference type="SUPFAM" id="SSF57845">
    <property type="entry name" value="B-box zinc-binding domain"/>
    <property type="match status" value="1"/>
</dbReference>
<dbReference type="SUPFAM" id="SSF57850">
    <property type="entry name" value="RING/U-box"/>
    <property type="match status" value="1"/>
</dbReference>
<keyword evidence="2 4" id="KW-0863">Zinc-finger</keyword>
<dbReference type="InterPro" id="IPR017907">
    <property type="entry name" value="Znf_RING_CS"/>
</dbReference>
<evidence type="ECO:0000256" key="4">
    <source>
        <dbReference type="PROSITE-ProRule" id="PRU00024"/>
    </source>
</evidence>
<accession>A0A1X7T3R5</accession>
<evidence type="ECO:0000313" key="8">
    <source>
        <dbReference type="EnsemblMetazoa" id="Aqu2.1.09105_001"/>
    </source>
</evidence>
<dbReference type="OMA" id="ACDEWIA"/>
<reference evidence="9" key="1">
    <citation type="journal article" date="2010" name="Nature">
        <title>The Amphimedon queenslandica genome and the evolution of animal complexity.</title>
        <authorList>
            <person name="Srivastava M."/>
            <person name="Simakov O."/>
            <person name="Chapman J."/>
            <person name="Fahey B."/>
            <person name="Gauthier M.E."/>
            <person name="Mitros T."/>
            <person name="Richards G.S."/>
            <person name="Conaco C."/>
            <person name="Dacre M."/>
            <person name="Hellsten U."/>
            <person name="Larroux C."/>
            <person name="Putnam N.H."/>
            <person name="Stanke M."/>
            <person name="Adamska M."/>
            <person name="Darling A."/>
            <person name="Degnan S.M."/>
            <person name="Oakley T.H."/>
            <person name="Plachetzki D.C."/>
            <person name="Zhai Y."/>
            <person name="Adamski M."/>
            <person name="Calcino A."/>
            <person name="Cummins S.F."/>
            <person name="Goodstein D.M."/>
            <person name="Harris C."/>
            <person name="Jackson D.J."/>
            <person name="Leys S.P."/>
            <person name="Shu S."/>
            <person name="Woodcroft B.J."/>
            <person name="Vervoort M."/>
            <person name="Kosik K.S."/>
            <person name="Manning G."/>
            <person name="Degnan B.M."/>
            <person name="Rokhsar D.S."/>
        </authorList>
    </citation>
    <scope>NUCLEOTIDE SEQUENCE [LARGE SCALE GENOMIC DNA]</scope>
</reference>
<dbReference type="PANTHER" id="PTHR25462:SF296">
    <property type="entry name" value="MEIOTIC P26, ISOFORM F"/>
    <property type="match status" value="1"/>
</dbReference>
<dbReference type="InterPro" id="IPR000315">
    <property type="entry name" value="Znf_B-box"/>
</dbReference>
<feature type="domain" description="B box-type" evidence="7">
    <location>
        <begin position="141"/>
        <end position="186"/>
    </location>
</feature>
<name>A0A1X7T3R5_AMPQE</name>
<dbReference type="InterPro" id="IPR013083">
    <property type="entry name" value="Znf_RING/FYVE/PHD"/>
</dbReference>
<sequence>MATCLTDVSLSLKCSVCLELYTDPRVLPCLHTFCLHCLEPLVKNDRLTCPQCRDGHSIPKDGVSMYPVDLSLLPELGEAKEEKKICGSCTSGDVAVGYCTDCGEFLCEWCRNTCHKRNKAFISHTLVSLEDAPGFPSSTRDQHSYCDKHTDHKLEAYCSSCYAIACLVCTLENRRIFNHTHSYSLIKDAGNKLMTKIQESTKNLETKEKDLQIKLDCIEELEAVMRERQSEVESRITNACDEWIAALQERKEQLLSEVDDIFTKHSKKIWSAKNDIEILSLQLKKCRSFSLRYQKQGHLLSLTNQLIKNLEKSEAAKIKLDYLNELLLSHTLFNKSVLRNKLLGTLSSQETNKLNLEGKLVLKDSNDQLVNVERNKVNGSVDEILKIYYVLKEPFAAFFIWSSNYSANYNGYYDDDCGLFVDCSVVSKNEVLIECTPGDVDVFDVTLSASEEEVCRFSINIIGRKIIRSS</sequence>
<dbReference type="PROSITE" id="PS50089">
    <property type="entry name" value="ZF_RING_2"/>
    <property type="match status" value="1"/>
</dbReference>
<keyword evidence="9" id="KW-1185">Reference proteome</keyword>
<keyword evidence="5" id="KW-0175">Coiled coil</keyword>
<dbReference type="Gene3D" id="3.30.160.60">
    <property type="entry name" value="Classic Zinc Finger"/>
    <property type="match status" value="1"/>
</dbReference>
<dbReference type="OrthoDB" id="342730at2759"/>
<dbReference type="EnsemblMetazoa" id="XM_011409976.2">
    <property type="protein sequence ID" value="XP_011408278.1"/>
    <property type="gene ID" value="LOC105315359"/>
</dbReference>
<evidence type="ECO:0000256" key="1">
    <source>
        <dbReference type="ARBA" id="ARBA00022723"/>
    </source>
</evidence>
<evidence type="ECO:0000256" key="2">
    <source>
        <dbReference type="ARBA" id="ARBA00022771"/>
    </source>
</evidence>
<dbReference type="PROSITE" id="PS50119">
    <property type="entry name" value="ZF_BBOX"/>
    <property type="match status" value="2"/>
</dbReference>
<dbReference type="InterPro" id="IPR047153">
    <property type="entry name" value="TRIM45/56/19-like"/>
</dbReference>
<dbReference type="Gene3D" id="4.10.830.40">
    <property type="match status" value="1"/>
</dbReference>
<dbReference type="Proteomes" id="UP000007879">
    <property type="component" value="Unassembled WGS sequence"/>
</dbReference>
<dbReference type="AlphaFoldDB" id="A0A1X7T3R5"/>
<evidence type="ECO:0000256" key="3">
    <source>
        <dbReference type="ARBA" id="ARBA00022833"/>
    </source>
</evidence>
<evidence type="ECO:0000259" key="6">
    <source>
        <dbReference type="PROSITE" id="PS50089"/>
    </source>
</evidence>
<keyword evidence="1" id="KW-0479">Metal-binding</keyword>
<feature type="domain" description="B box-type" evidence="7">
    <location>
        <begin position="81"/>
        <end position="129"/>
    </location>
</feature>
<organism evidence="8">
    <name type="scientific">Amphimedon queenslandica</name>
    <name type="common">Sponge</name>
    <dbReference type="NCBI Taxonomy" id="400682"/>
    <lineage>
        <taxon>Eukaryota</taxon>
        <taxon>Metazoa</taxon>
        <taxon>Porifera</taxon>
        <taxon>Demospongiae</taxon>
        <taxon>Heteroscleromorpha</taxon>
        <taxon>Haplosclerida</taxon>
        <taxon>Niphatidae</taxon>
        <taxon>Amphimedon</taxon>
    </lineage>
</organism>
<feature type="domain" description="RING-type" evidence="6">
    <location>
        <begin position="14"/>
        <end position="53"/>
    </location>
</feature>
<reference evidence="8" key="2">
    <citation type="submission" date="2017-05" db="UniProtKB">
        <authorList>
            <consortium name="EnsemblMetazoa"/>
        </authorList>
    </citation>
    <scope>IDENTIFICATION</scope>
</reference>
<dbReference type="Gene3D" id="3.30.40.10">
    <property type="entry name" value="Zinc/RING finger domain, C3HC4 (zinc finger)"/>
    <property type="match status" value="1"/>
</dbReference>
<dbReference type="KEGG" id="aqu:105315359"/>
<dbReference type="CDD" id="cd19757">
    <property type="entry name" value="Bbox1"/>
    <property type="match status" value="1"/>
</dbReference>
<dbReference type="SMART" id="SM00184">
    <property type="entry name" value="RING"/>
    <property type="match status" value="1"/>
</dbReference>
<dbReference type="Pfam" id="PF13445">
    <property type="entry name" value="zf-RING_UBOX"/>
    <property type="match status" value="1"/>
</dbReference>
<evidence type="ECO:0000256" key="5">
    <source>
        <dbReference type="SAM" id="Coils"/>
    </source>
</evidence>
<dbReference type="EnsemblMetazoa" id="Aqu2.1.09105_001">
    <property type="protein sequence ID" value="Aqu2.1.09105_001"/>
    <property type="gene ID" value="Aqu2.1.09105"/>
</dbReference>
<dbReference type="PROSITE" id="PS00518">
    <property type="entry name" value="ZF_RING_1"/>
    <property type="match status" value="1"/>
</dbReference>
<dbReference type="SMART" id="SM00336">
    <property type="entry name" value="BBOX"/>
    <property type="match status" value="2"/>
</dbReference>